<name>A0A1Z5JZH6_FISSO</name>
<dbReference type="AlphaFoldDB" id="A0A1Z5JZH6"/>
<protein>
    <submittedName>
        <fullName evidence="3">Uncharacterized protein</fullName>
    </submittedName>
</protein>
<dbReference type="EMBL" id="BDSP01000135">
    <property type="protein sequence ID" value="GAX19171.1"/>
    <property type="molecule type" value="Genomic_DNA"/>
</dbReference>
<accession>A0A1Z5JZH6</accession>
<reference evidence="3 4" key="1">
    <citation type="journal article" date="2015" name="Plant Cell">
        <title>Oil accumulation by the oleaginous diatom Fistulifera solaris as revealed by the genome and transcriptome.</title>
        <authorList>
            <person name="Tanaka T."/>
            <person name="Maeda Y."/>
            <person name="Veluchamy A."/>
            <person name="Tanaka M."/>
            <person name="Abida H."/>
            <person name="Marechal E."/>
            <person name="Bowler C."/>
            <person name="Muto M."/>
            <person name="Sunaga Y."/>
            <person name="Tanaka M."/>
            <person name="Yoshino T."/>
            <person name="Taniguchi T."/>
            <person name="Fukuda Y."/>
            <person name="Nemoto M."/>
            <person name="Matsumoto M."/>
            <person name="Wong P.S."/>
            <person name="Aburatani S."/>
            <person name="Fujibuchi W."/>
        </authorList>
    </citation>
    <scope>NUCLEOTIDE SEQUENCE [LARGE SCALE GENOMIC DNA]</scope>
    <source>
        <strain evidence="3 4">JPCC DA0580</strain>
    </source>
</reference>
<keyword evidence="4" id="KW-1185">Reference proteome</keyword>
<dbReference type="Proteomes" id="UP000198406">
    <property type="component" value="Unassembled WGS sequence"/>
</dbReference>
<evidence type="ECO:0000256" key="1">
    <source>
        <dbReference type="SAM" id="MobiDB-lite"/>
    </source>
</evidence>
<comment type="caution">
    <text evidence="3">The sequence shown here is derived from an EMBL/GenBank/DDBJ whole genome shotgun (WGS) entry which is preliminary data.</text>
</comment>
<feature type="compositionally biased region" description="Basic and acidic residues" evidence="1">
    <location>
        <begin position="115"/>
        <end position="137"/>
    </location>
</feature>
<feature type="compositionally biased region" description="Low complexity" evidence="1">
    <location>
        <begin position="63"/>
        <end position="81"/>
    </location>
</feature>
<organism evidence="3 4">
    <name type="scientific">Fistulifera solaris</name>
    <name type="common">Oleaginous diatom</name>
    <dbReference type="NCBI Taxonomy" id="1519565"/>
    <lineage>
        <taxon>Eukaryota</taxon>
        <taxon>Sar</taxon>
        <taxon>Stramenopiles</taxon>
        <taxon>Ochrophyta</taxon>
        <taxon>Bacillariophyta</taxon>
        <taxon>Bacillariophyceae</taxon>
        <taxon>Bacillariophycidae</taxon>
        <taxon>Naviculales</taxon>
        <taxon>Naviculaceae</taxon>
        <taxon>Fistulifera</taxon>
    </lineage>
</organism>
<evidence type="ECO:0000313" key="4">
    <source>
        <dbReference type="Proteomes" id="UP000198406"/>
    </source>
</evidence>
<dbReference type="InParanoid" id="A0A1Z5JZH6"/>
<feature type="region of interest" description="Disordered" evidence="1">
    <location>
        <begin position="55"/>
        <end position="140"/>
    </location>
</feature>
<proteinExistence type="predicted"/>
<evidence type="ECO:0000256" key="2">
    <source>
        <dbReference type="SAM" id="SignalP"/>
    </source>
</evidence>
<sequence length="257" mass="27000">MIIKLIAIISIFGATHAQDSFSEAGTGSKDDITVDSLTIPPSDLATDISGLDLALSDPMTGYPTETGSPSETSSPTETEPPVDLADEDVEVPDVSVPVEDVSDKDSTSDATTDSKPSKDMTTSHHNDDKDDAKDSKDNGGSSGLTCGTCSAETPGDCVSWIYSPTFSDYRVFNFICGCANRITPESQCLRFADDGIAGVEEFAVNECGVHLRCDVVDFDPEPGSHSCTGICPVGFGCFARCSTSCAYNIACTVIKTV</sequence>
<evidence type="ECO:0000313" key="3">
    <source>
        <dbReference type="EMBL" id="GAX19171.1"/>
    </source>
</evidence>
<gene>
    <name evidence="3" type="ORF">FisN_15Lu345</name>
</gene>
<feature type="chain" id="PRO_5013369141" evidence="2">
    <location>
        <begin position="18"/>
        <end position="257"/>
    </location>
</feature>
<feature type="signal peptide" evidence="2">
    <location>
        <begin position="1"/>
        <end position="17"/>
    </location>
</feature>
<keyword evidence="2" id="KW-0732">Signal</keyword>